<dbReference type="Gene3D" id="1.20.190.50">
    <property type="match status" value="1"/>
</dbReference>
<dbReference type="PANTHER" id="PTHR13003:SF2">
    <property type="entry name" value="NUCLEAR PORE COMPLEX PROTEIN NUP107"/>
    <property type="match status" value="1"/>
</dbReference>
<keyword evidence="3" id="KW-0509">mRNA transport</keyword>
<dbReference type="GO" id="GO:0031080">
    <property type="term" value="C:nuclear pore outer ring"/>
    <property type="evidence" value="ECO:0007669"/>
    <property type="project" value="TreeGrafter"/>
</dbReference>
<dbReference type="GO" id="GO:0006406">
    <property type="term" value="P:mRNA export from nucleus"/>
    <property type="evidence" value="ECO:0007669"/>
    <property type="project" value="TreeGrafter"/>
</dbReference>
<evidence type="ECO:0000256" key="5">
    <source>
        <dbReference type="ARBA" id="ARBA00023010"/>
    </source>
</evidence>
<dbReference type="InterPro" id="IPR007252">
    <property type="entry name" value="Nup84/Nup107"/>
</dbReference>
<reference evidence="9 10" key="1">
    <citation type="submission" date="2024-05" db="EMBL/GenBank/DDBJ databases">
        <authorList>
            <person name="Wallberg A."/>
        </authorList>
    </citation>
    <scope>NUCLEOTIDE SEQUENCE [LARGE SCALE GENOMIC DNA]</scope>
</reference>
<dbReference type="GO" id="GO:0000973">
    <property type="term" value="P:post-transcriptional tethering of RNA polymerase II gene DNA at nuclear periphery"/>
    <property type="evidence" value="ECO:0007669"/>
    <property type="project" value="TreeGrafter"/>
</dbReference>
<evidence type="ECO:0000256" key="4">
    <source>
        <dbReference type="ARBA" id="ARBA00022927"/>
    </source>
</evidence>
<dbReference type="GO" id="GO:0006606">
    <property type="term" value="P:protein import into nucleus"/>
    <property type="evidence" value="ECO:0007669"/>
    <property type="project" value="TreeGrafter"/>
</dbReference>
<keyword evidence="7 8" id="KW-0539">Nucleus</keyword>
<proteinExistence type="inferred from homology"/>
<protein>
    <recommendedName>
        <fullName evidence="8">Nuclear pore complex protein</fullName>
    </recommendedName>
</protein>
<comment type="caution">
    <text evidence="9">The sequence shown here is derived from an EMBL/GenBank/DDBJ whole genome shotgun (WGS) entry which is preliminary data.</text>
</comment>
<comment type="subunit">
    <text evidence="8">Part of the nuclear pore complex (NPC).</text>
</comment>
<keyword evidence="4" id="KW-0653">Protein transport</keyword>
<organism evidence="9 10">
    <name type="scientific">Meganyctiphanes norvegica</name>
    <name type="common">Northern krill</name>
    <name type="synonym">Thysanopoda norvegica</name>
    <dbReference type="NCBI Taxonomy" id="48144"/>
    <lineage>
        <taxon>Eukaryota</taxon>
        <taxon>Metazoa</taxon>
        <taxon>Ecdysozoa</taxon>
        <taxon>Arthropoda</taxon>
        <taxon>Crustacea</taxon>
        <taxon>Multicrustacea</taxon>
        <taxon>Malacostraca</taxon>
        <taxon>Eumalacostraca</taxon>
        <taxon>Eucarida</taxon>
        <taxon>Euphausiacea</taxon>
        <taxon>Euphausiidae</taxon>
        <taxon>Meganyctiphanes</taxon>
    </lineage>
</organism>
<comment type="subcellular location">
    <subcellularLocation>
        <location evidence="8">Nucleus</location>
        <location evidence="8">Nuclear pore complex</location>
    </subcellularLocation>
    <subcellularLocation>
        <location evidence="8">Nucleus membrane</location>
    </subcellularLocation>
</comment>
<dbReference type="Proteomes" id="UP001497623">
    <property type="component" value="Unassembled WGS sequence"/>
</dbReference>
<keyword evidence="5 8" id="KW-0811">Translocation</keyword>
<dbReference type="PANTHER" id="PTHR13003">
    <property type="entry name" value="NUP107-RELATED"/>
    <property type="match status" value="1"/>
</dbReference>
<evidence type="ECO:0000313" key="10">
    <source>
        <dbReference type="Proteomes" id="UP001497623"/>
    </source>
</evidence>
<keyword evidence="8" id="KW-0472">Membrane</keyword>
<evidence type="ECO:0000256" key="8">
    <source>
        <dbReference type="RuleBase" id="RU365072"/>
    </source>
</evidence>
<sequence length="212" mass="24181">IESGSSELPAHQENIVREFFCMRAFLDAQDSFTDWFDHFHQKKPQPPKKLTSGASFPEQVAHEQATSQFNVELSRWQHTLELLSKTAKERLYNVLLFPEGGWLVDSTMEPDDMEDTNVEAEGEGTGEADRGHQLTVLRSIYIPQVTALVQNILHSNADYKECLQLADLIASEQHQLYKAFGNAELQRFLIKLQETSQELLDRNCDALGYPLQ</sequence>
<evidence type="ECO:0000256" key="1">
    <source>
        <dbReference type="ARBA" id="ARBA00009510"/>
    </source>
</evidence>
<dbReference type="GO" id="GO:0017056">
    <property type="term" value="F:structural constituent of nuclear pore"/>
    <property type="evidence" value="ECO:0007669"/>
    <property type="project" value="UniProtKB-UniRule"/>
</dbReference>
<evidence type="ECO:0000256" key="6">
    <source>
        <dbReference type="ARBA" id="ARBA00023132"/>
    </source>
</evidence>
<dbReference type="AlphaFoldDB" id="A0AAV2R1Z2"/>
<evidence type="ECO:0000313" key="9">
    <source>
        <dbReference type="EMBL" id="CAL4107660.1"/>
    </source>
</evidence>
<comment type="similarity">
    <text evidence="1 8">Belongs to the nucleoporin Nup84/Nup107 family.</text>
</comment>
<keyword evidence="2 8" id="KW-0813">Transport</keyword>
<keyword evidence="6 8" id="KW-0906">Nuclear pore complex</keyword>
<dbReference type="GO" id="GO:0031965">
    <property type="term" value="C:nuclear membrane"/>
    <property type="evidence" value="ECO:0007669"/>
    <property type="project" value="UniProtKB-SubCell"/>
</dbReference>
<gene>
    <name evidence="9" type="ORF">MNOR_LOCUS18626</name>
</gene>
<evidence type="ECO:0000256" key="3">
    <source>
        <dbReference type="ARBA" id="ARBA00022816"/>
    </source>
</evidence>
<evidence type="ECO:0000256" key="7">
    <source>
        <dbReference type="ARBA" id="ARBA00023242"/>
    </source>
</evidence>
<accession>A0AAV2R1Z2</accession>
<dbReference type="EMBL" id="CAXKWB010013419">
    <property type="protein sequence ID" value="CAL4107660.1"/>
    <property type="molecule type" value="Genomic_DNA"/>
</dbReference>
<evidence type="ECO:0000256" key="2">
    <source>
        <dbReference type="ARBA" id="ARBA00022448"/>
    </source>
</evidence>
<name>A0AAV2R1Z2_MEGNR</name>
<dbReference type="Pfam" id="PF04121">
    <property type="entry name" value="Nup84_Nup100"/>
    <property type="match status" value="1"/>
</dbReference>
<comment type="function">
    <text evidence="8">Functions as a component of the nuclear pore complex (NPC).</text>
</comment>
<keyword evidence="10" id="KW-1185">Reference proteome</keyword>
<feature type="non-terminal residue" evidence="9">
    <location>
        <position position="1"/>
    </location>
</feature>